<dbReference type="GO" id="GO:0019120">
    <property type="term" value="F:hydrolase activity, acting on acid halide bonds, in C-halide compounds"/>
    <property type="evidence" value="ECO:0007669"/>
    <property type="project" value="InterPro"/>
</dbReference>
<name>A0A2Z4RBZ4_PSEPU</name>
<dbReference type="InterPro" id="IPR051540">
    <property type="entry name" value="S-2-haloacid_dehalogenase"/>
</dbReference>
<dbReference type="PANTHER" id="PTHR43316">
    <property type="entry name" value="HYDROLASE, HALOACID DELAHOGENASE-RELATED"/>
    <property type="match status" value="1"/>
</dbReference>
<accession>A0A2Z4RBZ4</accession>
<dbReference type="Proteomes" id="UP000250299">
    <property type="component" value="Chromosome"/>
</dbReference>
<dbReference type="EMBL" id="CP029693">
    <property type="protein sequence ID" value="AWY38512.1"/>
    <property type="molecule type" value="Genomic_DNA"/>
</dbReference>
<gene>
    <name evidence="2" type="ORF">DKY63_00785</name>
</gene>
<dbReference type="InterPro" id="IPR036412">
    <property type="entry name" value="HAD-like_sf"/>
</dbReference>
<reference evidence="2 3" key="1">
    <citation type="submission" date="2018-05" db="EMBL/GenBank/DDBJ databases">
        <title>Whole genome sequence of Pseudomonas putida JBC17.</title>
        <authorList>
            <person name="Lee Y.H."/>
            <person name="David K."/>
        </authorList>
    </citation>
    <scope>NUCLEOTIDE SEQUENCE [LARGE SCALE GENOMIC DNA]</scope>
    <source>
        <strain evidence="2 3">JBC17</strain>
    </source>
</reference>
<sequence>MTGIKDVGFLGFDVFGTVVDWRTSIARQSALYLQRLALQIDPLDFANEWRSLYQPSMQRVRSGERPFVTLDVLNRENLEALLIQHGIEAGRLQEMDIAAWSAAWEKLDPWPDSVEGLTRLKRRFAIGPISNGHIAGMMNLARYGGLPWDVITGAGLARAYKPQPEVYLRSAEAVGLPAHRVAMVAAHNDDLVAASACGFHTVFIRRPTEYGPEQTTDLQPTQDWDVVVDSLSELASLLDC</sequence>
<proteinExistence type="predicted"/>
<dbReference type="PANTHER" id="PTHR43316:SF3">
    <property type="entry name" value="HALOACID DEHALOGENASE, TYPE II (AFU_ORTHOLOGUE AFUA_2G07750)-RELATED"/>
    <property type="match status" value="1"/>
</dbReference>
<evidence type="ECO:0000256" key="1">
    <source>
        <dbReference type="ARBA" id="ARBA00022801"/>
    </source>
</evidence>
<dbReference type="InterPro" id="IPR023214">
    <property type="entry name" value="HAD_sf"/>
</dbReference>
<dbReference type="PRINTS" id="PR00413">
    <property type="entry name" value="HADHALOGNASE"/>
</dbReference>
<dbReference type="NCBIfam" id="TIGR01428">
    <property type="entry name" value="HAD_type_II"/>
    <property type="match status" value="1"/>
</dbReference>
<dbReference type="Gene3D" id="3.40.50.1000">
    <property type="entry name" value="HAD superfamily/HAD-like"/>
    <property type="match status" value="1"/>
</dbReference>
<dbReference type="Pfam" id="PF00702">
    <property type="entry name" value="Hydrolase"/>
    <property type="match status" value="1"/>
</dbReference>
<keyword evidence="1" id="KW-0378">Hydrolase</keyword>
<dbReference type="NCBIfam" id="TIGR01493">
    <property type="entry name" value="HAD-SF-IA-v2"/>
    <property type="match status" value="1"/>
</dbReference>
<evidence type="ECO:0000313" key="2">
    <source>
        <dbReference type="EMBL" id="AWY38512.1"/>
    </source>
</evidence>
<protein>
    <submittedName>
        <fullName evidence="2">Haloacid dehalogenase type II</fullName>
    </submittedName>
</protein>
<dbReference type="AlphaFoldDB" id="A0A2Z4RBZ4"/>
<organism evidence="2 3">
    <name type="scientific">Pseudomonas putida</name>
    <name type="common">Arthrobacter siderocapsulatus</name>
    <dbReference type="NCBI Taxonomy" id="303"/>
    <lineage>
        <taxon>Bacteria</taxon>
        <taxon>Pseudomonadati</taxon>
        <taxon>Pseudomonadota</taxon>
        <taxon>Gammaproteobacteria</taxon>
        <taxon>Pseudomonadales</taxon>
        <taxon>Pseudomonadaceae</taxon>
        <taxon>Pseudomonas</taxon>
    </lineage>
</organism>
<evidence type="ECO:0000313" key="3">
    <source>
        <dbReference type="Proteomes" id="UP000250299"/>
    </source>
</evidence>
<dbReference type="SUPFAM" id="SSF56784">
    <property type="entry name" value="HAD-like"/>
    <property type="match status" value="1"/>
</dbReference>
<dbReference type="OrthoDB" id="5865007at2"/>
<dbReference type="InterPro" id="IPR006439">
    <property type="entry name" value="HAD-SF_hydro_IA"/>
</dbReference>
<dbReference type="RefSeq" id="WP_110962331.1">
    <property type="nucleotide sequence ID" value="NZ_CP029693.1"/>
</dbReference>
<dbReference type="Gene3D" id="1.10.150.750">
    <property type="match status" value="1"/>
</dbReference>
<dbReference type="InterPro" id="IPR006328">
    <property type="entry name" value="2-HAD"/>
</dbReference>